<reference evidence="10 11" key="1">
    <citation type="submission" date="2010-05" db="EMBL/GenBank/DDBJ databases">
        <title>The Genome Sequence of Thecamonas trahens ATCC 50062.</title>
        <authorList>
            <consortium name="The Broad Institute Genome Sequencing Platform"/>
            <person name="Russ C."/>
            <person name="Cuomo C."/>
            <person name="Shea T."/>
            <person name="Young S.K."/>
            <person name="Zeng Q."/>
            <person name="Koehrsen M."/>
            <person name="Haas B."/>
            <person name="Borodovsky M."/>
            <person name="Guigo R."/>
            <person name="Alvarado L."/>
            <person name="Berlin A."/>
            <person name="Bochicchio J."/>
            <person name="Borenstein D."/>
            <person name="Chapman S."/>
            <person name="Chen Z."/>
            <person name="Freedman E."/>
            <person name="Gellesch M."/>
            <person name="Goldberg J."/>
            <person name="Griggs A."/>
            <person name="Gujja S."/>
            <person name="Heilman E."/>
            <person name="Heiman D."/>
            <person name="Hepburn T."/>
            <person name="Howarth C."/>
            <person name="Jen D."/>
            <person name="Larson L."/>
            <person name="Mehta T."/>
            <person name="Park D."/>
            <person name="Pearson M."/>
            <person name="Roberts A."/>
            <person name="Saif S."/>
            <person name="Shenoy N."/>
            <person name="Sisk P."/>
            <person name="Stolte C."/>
            <person name="Sykes S."/>
            <person name="Thomson T."/>
            <person name="Walk T."/>
            <person name="White J."/>
            <person name="Yandava C."/>
            <person name="Burger G."/>
            <person name="Gray M.W."/>
            <person name="Holland P.W.H."/>
            <person name="King N."/>
            <person name="Lang F.B.F."/>
            <person name="Roger A.J."/>
            <person name="Ruiz-Trillo I."/>
            <person name="Lander E."/>
            <person name="Nusbaum C."/>
        </authorList>
    </citation>
    <scope>NUCLEOTIDE SEQUENCE [LARGE SCALE GENOMIC DNA]</scope>
    <source>
        <strain evidence="10 11">ATCC 50062</strain>
    </source>
</reference>
<dbReference type="SMART" id="SM00415">
    <property type="entry name" value="HSF"/>
    <property type="match status" value="1"/>
</dbReference>
<dbReference type="InterPro" id="IPR036388">
    <property type="entry name" value="WH-like_DNA-bd_sf"/>
</dbReference>
<name>A0A0L0DRH6_THETB</name>
<dbReference type="PANTHER" id="PTHR10015">
    <property type="entry name" value="HEAT SHOCK TRANSCRIPTION FACTOR"/>
    <property type="match status" value="1"/>
</dbReference>
<dbReference type="OMA" id="RIASMHR"/>
<dbReference type="Proteomes" id="UP000054408">
    <property type="component" value="Unassembled WGS sequence"/>
</dbReference>
<dbReference type="Pfam" id="PF00447">
    <property type="entry name" value="HSF_DNA-bind"/>
    <property type="match status" value="1"/>
</dbReference>
<evidence type="ECO:0000256" key="8">
    <source>
        <dbReference type="SAM" id="MobiDB-lite"/>
    </source>
</evidence>
<comment type="similarity">
    <text evidence="6">Belongs to the HSF family.</text>
</comment>
<protein>
    <submittedName>
        <fullName evidence="10">Heat stress transcription factor C-1b</fullName>
    </submittedName>
</protein>
<feature type="region of interest" description="Disordered" evidence="8">
    <location>
        <begin position="373"/>
        <end position="397"/>
    </location>
</feature>
<dbReference type="GO" id="GO:0003700">
    <property type="term" value="F:DNA-binding transcription factor activity"/>
    <property type="evidence" value="ECO:0007669"/>
    <property type="project" value="InterPro"/>
</dbReference>
<accession>A0A0L0DRH6</accession>
<dbReference type="GeneID" id="25568745"/>
<keyword evidence="5" id="KW-0539">Nucleus</keyword>
<keyword evidence="2" id="KW-0805">Transcription regulation</keyword>
<dbReference type="FunFam" id="1.10.10.10:FF:000027">
    <property type="entry name" value="Heat shock transcription factor 1"/>
    <property type="match status" value="1"/>
</dbReference>
<evidence type="ECO:0000259" key="9">
    <source>
        <dbReference type="SMART" id="SM00415"/>
    </source>
</evidence>
<dbReference type="SUPFAM" id="SSF46785">
    <property type="entry name" value="Winged helix' DNA-binding domain"/>
    <property type="match status" value="1"/>
</dbReference>
<dbReference type="EMBL" id="GL349492">
    <property type="protein sequence ID" value="KNC54890.1"/>
    <property type="molecule type" value="Genomic_DNA"/>
</dbReference>
<feature type="coiled-coil region" evidence="7">
    <location>
        <begin position="122"/>
        <end position="177"/>
    </location>
</feature>
<dbReference type="AlphaFoldDB" id="A0A0L0DRH6"/>
<dbReference type="GO" id="GO:0043565">
    <property type="term" value="F:sequence-specific DNA binding"/>
    <property type="evidence" value="ECO:0007669"/>
    <property type="project" value="InterPro"/>
</dbReference>
<evidence type="ECO:0000256" key="7">
    <source>
        <dbReference type="SAM" id="Coils"/>
    </source>
</evidence>
<evidence type="ECO:0000256" key="3">
    <source>
        <dbReference type="ARBA" id="ARBA00023125"/>
    </source>
</evidence>
<dbReference type="PANTHER" id="PTHR10015:SF427">
    <property type="entry name" value="HEAT SHOCK FACTOR PROTEIN"/>
    <property type="match status" value="1"/>
</dbReference>
<sequence length="433" mass="45117">MQKHALHTSSPKKKISPFLTKAFELVSDPETDALIRWKQDGRSFEIVGDDELAAEILPRFFKHGRIASMHRQFNLYGFRKVRFGDPSDMSFYHKCFIRDRPDLLANIVRNRKPAGADVEVRALALQSEVESLKRKRSEMESELTLLASGHTELQSRLDAAEETVVALRSELADTQQTTLAMHETVSALIAALSADQAGPTAAAAAAAAAAASAAAAATAAAPLAAASLPSAQRARSERSSSSASASPAGSRPPSARASRASSRSRPRVVVPQRGGGGNGAEASQPRTHGSAAPPLAAAMPAASEGPLPPPPPGDASFYSLLSPTSIQALLATPAASSSLHTLLHSPLAALPGFKKLKNLNSEARAAYSSTTLADLLSPRPPPMPLPSGSSASSAAPAASSAAERASLALPLDTPPSLRHFLSSIVPDIFASHP</sequence>
<feature type="domain" description="HSF-type DNA-binding" evidence="9">
    <location>
        <begin position="14"/>
        <end position="110"/>
    </location>
</feature>
<feature type="compositionally biased region" description="Low complexity" evidence="8">
    <location>
        <begin position="386"/>
        <end position="397"/>
    </location>
</feature>
<dbReference type="InterPro" id="IPR036390">
    <property type="entry name" value="WH_DNA-bd_sf"/>
</dbReference>
<feature type="region of interest" description="Disordered" evidence="8">
    <location>
        <begin position="231"/>
        <end position="293"/>
    </location>
</feature>
<comment type="subcellular location">
    <subcellularLocation>
        <location evidence="1">Nucleus</location>
    </subcellularLocation>
</comment>
<dbReference type="InterPro" id="IPR000232">
    <property type="entry name" value="HSF_DNA-bd"/>
</dbReference>
<dbReference type="eggNOG" id="KOG0627">
    <property type="taxonomic scope" value="Eukaryota"/>
</dbReference>
<feature type="region of interest" description="Disordered" evidence="8">
    <location>
        <begin position="299"/>
        <end position="318"/>
    </location>
</feature>
<evidence type="ECO:0000256" key="6">
    <source>
        <dbReference type="RuleBase" id="RU004020"/>
    </source>
</evidence>
<dbReference type="OrthoDB" id="60033at2759"/>
<organism evidence="10 11">
    <name type="scientific">Thecamonas trahens ATCC 50062</name>
    <dbReference type="NCBI Taxonomy" id="461836"/>
    <lineage>
        <taxon>Eukaryota</taxon>
        <taxon>Apusozoa</taxon>
        <taxon>Apusomonadida</taxon>
        <taxon>Apusomonadidae</taxon>
        <taxon>Thecamonas</taxon>
    </lineage>
</organism>
<evidence type="ECO:0000256" key="4">
    <source>
        <dbReference type="ARBA" id="ARBA00023163"/>
    </source>
</evidence>
<dbReference type="PRINTS" id="PR00056">
    <property type="entry name" value="HSFDOMAIN"/>
</dbReference>
<proteinExistence type="inferred from homology"/>
<evidence type="ECO:0000313" key="10">
    <source>
        <dbReference type="EMBL" id="KNC54890.1"/>
    </source>
</evidence>
<keyword evidence="7" id="KW-0175">Coiled coil</keyword>
<dbReference type="RefSeq" id="XP_013753481.1">
    <property type="nucleotide sequence ID" value="XM_013898027.1"/>
</dbReference>
<dbReference type="GO" id="GO:0005634">
    <property type="term" value="C:nucleus"/>
    <property type="evidence" value="ECO:0007669"/>
    <property type="project" value="UniProtKB-SubCell"/>
</dbReference>
<evidence type="ECO:0000313" key="11">
    <source>
        <dbReference type="Proteomes" id="UP000054408"/>
    </source>
</evidence>
<keyword evidence="11" id="KW-1185">Reference proteome</keyword>
<feature type="compositionally biased region" description="Low complexity" evidence="8">
    <location>
        <begin position="231"/>
        <end position="263"/>
    </location>
</feature>
<dbReference type="Gene3D" id="1.10.10.10">
    <property type="entry name" value="Winged helix-like DNA-binding domain superfamily/Winged helix DNA-binding domain"/>
    <property type="match status" value="1"/>
</dbReference>
<evidence type="ECO:0000256" key="2">
    <source>
        <dbReference type="ARBA" id="ARBA00023015"/>
    </source>
</evidence>
<keyword evidence="4" id="KW-0804">Transcription</keyword>
<evidence type="ECO:0000256" key="5">
    <source>
        <dbReference type="ARBA" id="ARBA00023242"/>
    </source>
</evidence>
<evidence type="ECO:0000256" key="1">
    <source>
        <dbReference type="ARBA" id="ARBA00004123"/>
    </source>
</evidence>
<dbReference type="STRING" id="461836.A0A0L0DRH6"/>
<keyword evidence="3" id="KW-0238">DNA-binding</keyword>
<gene>
    <name evidence="10" type="ORF">AMSG_10544</name>
</gene>